<reference evidence="1" key="2">
    <citation type="submission" date="2016-06" db="EMBL/GenBank/DDBJ databases">
        <title>The genome of a short-lived fish provides insights into sex chromosome evolution and the genetic control of aging.</title>
        <authorList>
            <person name="Reichwald K."/>
            <person name="Felder M."/>
            <person name="Petzold A."/>
            <person name="Koch P."/>
            <person name="Groth M."/>
            <person name="Platzer M."/>
        </authorList>
    </citation>
    <scope>NUCLEOTIDE SEQUENCE</scope>
    <source>
        <tissue evidence="1">Brain</tissue>
    </source>
</reference>
<reference evidence="1" key="1">
    <citation type="submission" date="2016-05" db="EMBL/GenBank/DDBJ databases">
        <authorList>
            <person name="Lavstsen T."/>
            <person name="Jespersen J.S."/>
        </authorList>
    </citation>
    <scope>NUCLEOTIDE SEQUENCE</scope>
    <source>
        <tissue evidence="1">Brain</tissue>
    </source>
</reference>
<dbReference type="EMBL" id="HADY01002450">
    <property type="protein sequence ID" value="SBP40935.1"/>
    <property type="molecule type" value="Transcribed_RNA"/>
</dbReference>
<dbReference type="AlphaFoldDB" id="A0A1A7ZFT1"/>
<name>A0A1A7ZFT1_NOTFU</name>
<evidence type="ECO:0000313" key="1">
    <source>
        <dbReference type="EMBL" id="SBP40935.1"/>
    </source>
</evidence>
<organism evidence="1">
    <name type="scientific">Nothobranchius furzeri</name>
    <name type="common">Turquoise killifish</name>
    <dbReference type="NCBI Taxonomy" id="105023"/>
    <lineage>
        <taxon>Eukaryota</taxon>
        <taxon>Metazoa</taxon>
        <taxon>Chordata</taxon>
        <taxon>Craniata</taxon>
        <taxon>Vertebrata</taxon>
        <taxon>Euteleostomi</taxon>
        <taxon>Actinopterygii</taxon>
        <taxon>Neopterygii</taxon>
        <taxon>Teleostei</taxon>
        <taxon>Neoteleostei</taxon>
        <taxon>Acanthomorphata</taxon>
        <taxon>Ovalentaria</taxon>
        <taxon>Atherinomorphae</taxon>
        <taxon>Cyprinodontiformes</taxon>
        <taxon>Nothobranchiidae</taxon>
        <taxon>Nothobranchius</taxon>
    </lineage>
</organism>
<accession>A0A1A7ZFT1</accession>
<protein>
    <submittedName>
        <fullName evidence="1">Uncharacterized protein</fullName>
    </submittedName>
</protein>
<sequence length="143" mass="16347">MLRMDIYPVIHQPELLMKNKEVHLINDSNQSNRKMGLETQCGQKQPKIFLLQPENFSLEFLFEIFLTACRSVEENALIRVLVTTHRPRASLKHNLFPVIYIHVFMLVPDVVCGRTGGAAVEFSCLPAERISELFVFSCGQEKG</sequence>
<proteinExistence type="predicted"/>
<gene>
    <name evidence="1" type="primary">Nfu_g_1_017172</name>
</gene>